<evidence type="ECO:0000256" key="1">
    <source>
        <dbReference type="SAM" id="Phobius"/>
    </source>
</evidence>
<accession>A0AAN1SZD5</accession>
<keyword evidence="1" id="KW-0472">Membrane</keyword>
<protein>
    <submittedName>
        <fullName evidence="2">Uncharacterized protein</fullName>
    </submittedName>
</protein>
<dbReference type="AlphaFoldDB" id="A0AAN1SZD5"/>
<keyword evidence="3" id="KW-1185">Reference proteome</keyword>
<proteinExistence type="predicted"/>
<feature type="transmembrane region" description="Helical" evidence="1">
    <location>
        <begin position="12"/>
        <end position="31"/>
    </location>
</feature>
<keyword evidence="1" id="KW-1133">Transmembrane helix</keyword>
<dbReference type="Proteomes" id="UP001319121">
    <property type="component" value="Chromosome"/>
</dbReference>
<dbReference type="EMBL" id="AP019536">
    <property type="protein sequence ID" value="BBI98910.1"/>
    <property type="molecule type" value="Genomic_DNA"/>
</dbReference>
<evidence type="ECO:0000313" key="3">
    <source>
        <dbReference type="Proteomes" id="UP001319121"/>
    </source>
</evidence>
<sequence length="268" mass="28490">MSTLYSQRGYILPFVLVMLVMLMVGSAGFFYRSAQGTQLSGATRDYDQARLLAESGMNLVLGRITNFSATSAVVSTSAAVIPCIAAASAPAVNDLNCNDVPDANEAKPASFTPPLPLPVGYEYFLTNAAGAGITETAPGILQRVANGEARNSSNALTDQSVLTGTTNLRVNDLFISSTLRPLLLTQNKDGLTFSSKTWDKEPSAEKTAVWLEVSRDPDPAHASWFSLYLCSAAQVSNAKAYVQRFIGAYTDQLGAQVIAPLSEASNHP</sequence>
<reference evidence="2 3" key="1">
    <citation type="submission" date="2019-03" db="EMBL/GenBank/DDBJ databases">
        <title>Complete genome sequence of Ferrigenium kumadai strain An22, a microaerophilic iron-oxidizing bacterium isolated from a paddy field soil.</title>
        <authorList>
            <person name="Watanabe T."/>
            <person name="Asakawa S."/>
        </authorList>
    </citation>
    <scope>NUCLEOTIDE SEQUENCE [LARGE SCALE GENOMIC DNA]</scope>
    <source>
        <strain evidence="2 3">An22</strain>
    </source>
</reference>
<name>A0AAN1SZD5_9PROT</name>
<evidence type="ECO:0000313" key="2">
    <source>
        <dbReference type="EMBL" id="BBI98910.1"/>
    </source>
</evidence>
<dbReference type="RefSeq" id="WP_212786516.1">
    <property type="nucleotide sequence ID" value="NZ_AP019536.1"/>
</dbReference>
<organism evidence="2 3">
    <name type="scientific">Ferrigenium kumadai</name>
    <dbReference type="NCBI Taxonomy" id="1682490"/>
    <lineage>
        <taxon>Bacteria</taxon>
        <taxon>Pseudomonadati</taxon>
        <taxon>Pseudomonadota</taxon>
        <taxon>Betaproteobacteria</taxon>
        <taxon>Nitrosomonadales</taxon>
        <taxon>Gallionellaceae</taxon>
        <taxon>Ferrigenium</taxon>
    </lineage>
</organism>
<keyword evidence="1" id="KW-0812">Transmembrane</keyword>
<gene>
    <name evidence="2" type="ORF">FGKAn22_06030</name>
</gene>
<dbReference type="KEGG" id="fku:FGKAn22_06030"/>